<dbReference type="Proteomes" id="UP000664800">
    <property type="component" value="Unassembled WGS sequence"/>
</dbReference>
<keyword evidence="1" id="KW-1277">Toxin-antitoxin system</keyword>
<dbReference type="Pfam" id="PF05016">
    <property type="entry name" value="ParE_toxin"/>
    <property type="match status" value="1"/>
</dbReference>
<dbReference type="InterPro" id="IPR035093">
    <property type="entry name" value="RelE/ParE_toxin_dom_sf"/>
</dbReference>
<name>A0A8I1SXY1_THIA3</name>
<dbReference type="RefSeq" id="WP_276731174.1">
    <property type="nucleotide sequence ID" value="NZ_JAFKMR010000022.1"/>
</dbReference>
<sequence length="127" mass="14464">MTAKHVVKLTDHFERNLAELEAFLVEAEAAHAFDALLDELTDTVIPNLETFPGMGRLFLEQPTRSVEVGNGRARLTQQLDALAKDGELREYVLAHYLVLYARIKGTVYLLSIRHQRQLSFDFPALWP</sequence>
<organism evidence="2 3">
    <name type="scientific">Thiomonas arsenitoxydans (strain DSM 22701 / CIP 110005 / 3As)</name>
    <dbReference type="NCBI Taxonomy" id="426114"/>
    <lineage>
        <taxon>Bacteria</taxon>
        <taxon>Pseudomonadati</taxon>
        <taxon>Pseudomonadota</taxon>
        <taxon>Betaproteobacteria</taxon>
        <taxon>Burkholderiales</taxon>
        <taxon>Thiomonas</taxon>
    </lineage>
</organism>
<proteinExistence type="predicted"/>
<evidence type="ECO:0000313" key="2">
    <source>
        <dbReference type="EMBL" id="MBN8744966.1"/>
    </source>
</evidence>
<accession>A0A8I1SXY1</accession>
<gene>
    <name evidence="2" type="ORF">J0I24_11750</name>
</gene>
<protein>
    <submittedName>
        <fullName evidence="2">Type II toxin-antitoxin system RelE/ParE family toxin</fullName>
    </submittedName>
</protein>
<comment type="caution">
    <text evidence="2">The sequence shown here is derived from an EMBL/GenBank/DDBJ whole genome shotgun (WGS) entry which is preliminary data.</text>
</comment>
<dbReference type="AlphaFoldDB" id="A0A8I1SXY1"/>
<dbReference type="EMBL" id="JAFKMR010000022">
    <property type="protein sequence ID" value="MBN8744966.1"/>
    <property type="molecule type" value="Genomic_DNA"/>
</dbReference>
<dbReference type="Gene3D" id="3.30.2310.20">
    <property type="entry name" value="RelE-like"/>
    <property type="match status" value="1"/>
</dbReference>
<dbReference type="InterPro" id="IPR007712">
    <property type="entry name" value="RelE/ParE_toxin"/>
</dbReference>
<evidence type="ECO:0000256" key="1">
    <source>
        <dbReference type="ARBA" id="ARBA00022649"/>
    </source>
</evidence>
<evidence type="ECO:0000313" key="3">
    <source>
        <dbReference type="Proteomes" id="UP000664800"/>
    </source>
</evidence>
<reference evidence="2" key="1">
    <citation type="submission" date="2021-02" db="EMBL/GenBank/DDBJ databases">
        <title>Thiocyanate and organic carbon inputs drive convergent selection for specific autotrophic Afipia and Thiobacillus strains within complex microbiomes.</title>
        <authorList>
            <person name="Huddy R.J."/>
            <person name="Sachdeva R."/>
            <person name="Kadzinga F."/>
            <person name="Kantor R.S."/>
            <person name="Harrison S.T.L."/>
            <person name="Banfield J.F."/>
        </authorList>
    </citation>
    <scope>NUCLEOTIDE SEQUENCE</scope>
    <source>
        <strain evidence="2">SCN18_13_7_16_R3_B_64_19</strain>
    </source>
</reference>